<name>A0A9D1SXA7_9FIRM</name>
<dbReference type="AlphaFoldDB" id="A0A9D1SXA7"/>
<dbReference type="EMBL" id="DVOH01000022">
    <property type="protein sequence ID" value="HIV00115.1"/>
    <property type="molecule type" value="Genomic_DNA"/>
</dbReference>
<comment type="caution">
    <text evidence="1">The sequence shown here is derived from an EMBL/GenBank/DDBJ whole genome shotgun (WGS) entry which is preliminary data.</text>
</comment>
<organism evidence="1 2">
    <name type="scientific">Candidatus Stercoripulliclostridium merdipullorum</name>
    <dbReference type="NCBI Taxonomy" id="2840952"/>
    <lineage>
        <taxon>Bacteria</taxon>
        <taxon>Bacillati</taxon>
        <taxon>Bacillota</taxon>
        <taxon>Clostridia</taxon>
        <taxon>Eubacteriales</taxon>
        <taxon>Candidatus Stercoripulliclostridium</taxon>
    </lineage>
</organism>
<evidence type="ECO:0000313" key="1">
    <source>
        <dbReference type="EMBL" id="HIV00115.1"/>
    </source>
</evidence>
<proteinExistence type="predicted"/>
<gene>
    <name evidence="1" type="ORF">IAB14_03245</name>
</gene>
<reference evidence="1" key="1">
    <citation type="submission" date="2020-10" db="EMBL/GenBank/DDBJ databases">
        <authorList>
            <person name="Gilroy R."/>
        </authorList>
    </citation>
    <scope>NUCLEOTIDE SEQUENCE</scope>
    <source>
        <strain evidence="1">23406</strain>
    </source>
</reference>
<evidence type="ECO:0000313" key="2">
    <source>
        <dbReference type="Proteomes" id="UP000886891"/>
    </source>
</evidence>
<reference evidence="1" key="2">
    <citation type="journal article" date="2021" name="PeerJ">
        <title>Extensive microbial diversity within the chicken gut microbiome revealed by metagenomics and culture.</title>
        <authorList>
            <person name="Gilroy R."/>
            <person name="Ravi A."/>
            <person name="Getino M."/>
            <person name="Pursley I."/>
            <person name="Horton D.L."/>
            <person name="Alikhan N.F."/>
            <person name="Baker D."/>
            <person name="Gharbi K."/>
            <person name="Hall N."/>
            <person name="Watson M."/>
            <person name="Adriaenssens E.M."/>
            <person name="Foster-Nyarko E."/>
            <person name="Jarju S."/>
            <person name="Secka A."/>
            <person name="Antonio M."/>
            <person name="Oren A."/>
            <person name="Chaudhuri R.R."/>
            <person name="La Ragione R."/>
            <person name="Hildebrand F."/>
            <person name="Pallen M.J."/>
        </authorList>
    </citation>
    <scope>NUCLEOTIDE SEQUENCE</scope>
    <source>
        <strain evidence="1">23406</strain>
    </source>
</reference>
<evidence type="ECO:0008006" key="3">
    <source>
        <dbReference type="Google" id="ProtNLM"/>
    </source>
</evidence>
<protein>
    <recommendedName>
        <fullName evidence="3">POTRA domain-containing protein</fullName>
    </recommendedName>
</protein>
<sequence>MKKKLIATAIALVLVLTVLIFSRLFLVRTVEVRFAVAPADRSVAEEIVTVADVGQGQSILNLDEDRIIANVANHFKDNSVVVKSVERVFPDTVILHVTAYHPAVAVPLKDGQSYAITDAGFQMSQIVEADRLQKDSYIVLSGTAVDSSFNTPDLIAVNKFFRALELCGMKQEAMPYFIASIECADRSLQVILRDGKTMTIGLSDINGDTVEAYRAYLQQ</sequence>
<dbReference type="Proteomes" id="UP000886891">
    <property type="component" value="Unassembled WGS sequence"/>
</dbReference>
<accession>A0A9D1SXA7</accession>